<accession>A0A2P5B983</accession>
<dbReference type="AlphaFoldDB" id="A0A2P5B983"/>
<keyword evidence="2" id="KW-1185">Reference proteome</keyword>
<name>A0A2P5B983_PARAD</name>
<reference evidence="2" key="1">
    <citation type="submission" date="2016-06" db="EMBL/GenBank/DDBJ databases">
        <title>Parallel loss of symbiosis genes in relatives of nitrogen-fixing non-legume Parasponia.</title>
        <authorList>
            <person name="Van Velzen R."/>
            <person name="Holmer R."/>
            <person name="Bu F."/>
            <person name="Rutten L."/>
            <person name="Van Zeijl A."/>
            <person name="Liu W."/>
            <person name="Santuari L."/>
            <person name="Cao Q."/>
            <person name="Sharma T."/>
            <person name="Shen D."/>
            <person name="Roswanjaya Y."/>
            <person name="Wardhani T."/>
            <person name="Kalhor M.S."/>
            <person name="Jansen J."/>
            <person name="Van den Hoogen J."/>
            <person name="Gungor B."/>
            <person name="Hartog M."/>
            <person name="Hontelez J."/>
            <person name="Verver J."/>
            <person name="Yang W.-C."/>
            <person name="Schijlen E."/>
            <person name="Repin R."/>
            <person name="Schilthuizen M."/>
            <person name="Schranz E."/>
            <person name="Heidstra R."/>
            <person name="Miyata K."/>
            <person name="Fedorova E."/>
            <person name="Kohlen W."/>
            <person name="Bisseling T."/>
            <person name="Smit S."/>
            <person name="Geurts R."/>
        </authorList>
    </citation>
    <scope>NUCLEOTIDE SEQUENCE [LARGE SCALE GENOMIC DNA]</scope>
    <source>
        <strain evidence="2">cv. WU1-14</strain>
    </source>
</reference>
<sequence>MKDGVSPHRERGATCVPQVGEAKRQFPYLIDMNLSNREIGAVVGPIPEPCNSRSDPNHDSWRSEAPWVCCLGTVTLTSTVGGIRCPRVPITDPRRFSRSDPNHDSWQSEAPCVCCLETVTLTSTVGGVRCPRVPIIDPRQSSQPDWIQWKAAPRLQTQIEHLMRFWIEAVGGDENQATVAQKRSQKSRSVTGKKILRPELTHDQEENQKCVKRAEGRAKRLKGMGHTVNNVMSGEDRTNATPIVFTQQDLSTVRLPHDDPLVIKLQIGSA</sequence>
<dbReference type="Proteomes" id="UP000237105">
    <property type="component" value="Unassembled WGS sequence"/>
</dbReference>
<comment type="caution">
    <text evidence="1">The sequence shown here is derived from an EMBL/GenBank/DDBJ whole genome shotgun (WGS) entry which is preliminary data.</text>
</comment>
<evidence type="ECO:0000313" key="2">
    <source>
        <dbReference type="Proteomes" id="UP000237105"/>
    </source>
</evidence>
<evidence type="ECO:0000313" key="1">
    <source>
        <dbReference type="EMBL" id="PON45345.1"/>
    </source>
</evidence>
<protein>
    <submittedName>
        <fullName evidence="1">Uncharacterized protein</fullName>
    </submittedName>
</protein>
<organism evidence="1 2">
    <name type="scientific">Parasponia andersonii</name>
    <name type="common">Sponia andersonii</name>
    <dbReference type="NCBI Taxonomy" id="3476"/>
    <lineage>
        <taxon>Eukaryota</taxon>
        <taxon>Viridiplantae</taxon>
        <taxon>Streptophyta</taxon>
        <taxon>Embryophyta</taxon>
        <taxon>Tracheophyta</taxon>
        <taxon>Spermatophyta</taxon>
        <taxon>Magnoliopsida</taxon>
        <taxon>eudicotyledons</taxon>
        <taxon>Gunneridae</taxon>
        <taxon>Pentapetalae</taxon>
        <taxon>rosids</taxon>
        <taxon>fabids</taxon>
        <taxon>Rosales</taxon>
        <taxon>Cannabaceae</taxon>
        <taxon>Parasponia</taxon>
    </lineage>
</organism>
<gene>
    <name evidence="1" type="ORF">PanWU01x14_259560</name>
</gene>
<dbReference type="OrthoDB" id="1166097at2759"/>
<proteinExistence type="predicted"/>
<dbReference type="EMBL" id="JXTB01000333">
    <property type="protein sequence ID" value="PON45345.1"/>
    <property type="molecule type" value="Genomic_DNA"/>
</dbReference>
<feature type="non-terminal residue" evidence="1">
    <location>
        <position position="270"/>
    </location>
</feature>